<dbReference type="SUPFAM" id="SSF50494">
    <property type="entry name" value="Trypsin-like serine proteases"/>
    <property type="match status" value="1"/>
</dbReference>
<reference evidence="1 2" key="1">
    <citation type="submission" date="2023-11" db="EMBL/GenBank/DDBJ databases">
        <title>Lentzea sokolovensis, sp. nov., Lentzea kristufkii, sp. nov., and Lentzea miocenensis, sp. nov., rare actinobacteria from Sokolov Coal Basin, Miocene lacustrine sediment, Czech Republic.</title>
        <authorList>
            <person name="Lara A."/>
            <person name="Kotroba L."/>
            <person name="Nouioui I."/>
            <person name="Neumann-Schaal M."/>
            <person name="Mast Y."/>
            <person name="Chronakova A."/>
        </authorList>
    </citation>
    <scope>NUCLEOTIDE SEQUENCE [LARGE SCALE GENOMIC DNA]</scope>
    <source>
        <strain evidence="1 2">BCCO 10_0061</strain>
    </source>
</reference>
<dbReference type="Gene3D" id="2.40.10.10">
    <property type="entry name" value="Trypsin-like serine proteases"/>
    <property type="match status" value="2"/>
</dbReference>
<evidence type="ECO:0000313" key="1">
    <source>
        <dbReference type="EMBL" id="MDX8148790.1"/>
    </source>
</evidence>
<dbReference type="InterPro" id="IPR043504">
    <property type="entry name" value="Peptidase_S1_PA_chymotrypsin"/>
</dbReference>
<dbReference type="InterPro" id="IPR009003">
    <property type="entry name" value="Peptidase_S1_PA"/>
</dbReference>
<gene>
    <name evidence="1" type="ORF">SK854_42205</name>
</gene>
<evidence type="ECO:0000313" key="2">
    <source>
        <dbReference type="Proteomes" id="UP001285352"/>
    </source>
</evidence>
<name>A0ABU4VD27_9PSEU</name>
<protein>
    <submittedName>
        <fullName evidence="1">Serine protease</fullName>
    </submittedName>
</protein>
<comment type="caution">
    <text evidence="1">The sequence shown here is derived from an EMBL/GenBank/DDBJ whole genome shotgun (WGS) entry which is preliminary data.</text>
</comment>
<dbReference type="Proteomes" id="UP001285352">
    <property type="component" value="Unassembled WGS sequence"/>
</dbReference>
<keyword evidence="1" id="KW-0645">Protease</keyword>
<accession>A0ABU4VD27</accession>
<proteinExistence type="predicted"/>
<sequence length="395" mass="42094">MTTNTTSGRAERLRQLVCVRSYADSNGIGLESVPMDEVGTGPGAVDVVGRVEAALDEVPSWVDDPQEYRRALKVLLRETEKTALRMDAGAETPDDDADAVVLEAVVRADGTRPSLFVQDDQVDDKLPLVGQWAADLVASRKPLRHVIKAVGRIQPDNATGRNFFGTGWVVDTDKGLVLTNLHVLEAMWKRLGHLMRQTRTGFEVLGGAYIDFAAESGRDRTNRCRIVAATPSGVDGKDFARLDAAVLRIEPENGGKVPAAIPVSGNPDGPQGSLASHCVVGYPGPPPYTSGTTNGVDWAWVNATLFGNRYGVKRLAPGNTHRPLGSFAPKDPEKWVFGHDCTTLGGNSGSPLLAWKESTPAAFGLHFAGATADTNCAHAISACAKQLRALGVPVQ</sequence>
<dbReference type="GO" id="GO:0008233">
    <property type="term" value="F:peptidase activity"/>
    <property type="evidence" value="ECO:0007669"/>
    <property type="project" value="UniProtKB-KW"/>
</dbReference>
<dbReference type="EMBL" id="JAXAVU010000016">
    <property type="protein sequence ID" value="MDX8148790.1"/>
    <property type="molecule type" value="Genomic_DNA"/>
</dbReference>
<keyword evidence="2" id="KW-1185">Reference proteome</keyword>
<organism evidence="1 2">
    <name type="scientific">Lentzea sokolovensis</name>
    <dbReference type="NCBI Taxonomy" id="3095429"/>
    <lineage>
        <taxon>Bacteria</taxon>
        <taxon>Bacillati</taxon>
        <taxon>Actinomycetota</taxon>
        <taxon>Actinomycetes</taxon>
        <taxon>Pseudonocardiales</taxon>
        <taxon>Pseudonocardiaceae</taxon>
        <taxon>Lentzea</taxon>
    </lineage>
</organism>
<keyword evidence="1" id="KW-0378">Hydrolase</keyword>
<dbReference type="Pfam" id="PF13365">
    <property type="entry name" value="Trypsin_2"/>
    <property type="match status" value="1"/>
</dbReference>
<dbReference type="GO" id="GO:0006508">
    <property type="term" value="P:proteolysis"/>
    <property type="evidence" value="ECO:0007669"/>
    <property type="project" value="UniProtKB-KW"/>
</dbReference>
<dbReference type="RefSeq" id="WP_319980761.1">
    <property type="nucleotide sequence ID" value="NZ_JAXAVU010000016.1"/>
</dbReference>